<organism evidence="1 2">
    <name type="scientific">Dreissena polymorpha</name>
    <name type="common">Zebra mussel</name>
    <name type="synonym">Mytilus polymorpha</name>
    <dbReference type="NCBI Taxonomy" id="45954"/>
    <lineage>
        <taxon>Eukaryota</taxon>
        <taxon>Metazoa</taxon>
        <taxon>Spiralia</taxon>
        <taxon>Lophotrochozoa</taxon>
        <taxon>Mollusca</taxon>
        <taxon>Bivalvia</taxon>
        <taxon>Autobranchia</taxon>
        <taxon>Heteroconchia</taxon>
        <taxon>Euheterodonta</taxon>
        <taxon>Imparidentia</taxon>
        <taxon>Neoheterodontei</taxon>
        <taxon>Myida</taxon>
        <taxon>Dreissenoidea</taxon>
        <taxon>Dreissenidae</taxon>
        <taxon>Dreissena</taxon>
    </lineage>
</organism>
<comment type="caution">
    <text evidence="1">The sequence shown here is derived from an EMBL/GenBank/DDBJ whole genome shotgun (WGS) entry which is preliminary data.</text>
</comment>
<evidence type="ECO:0000313" key="1">
    <source>
        <dbReference type="EMBL" id="KAH3692568.1"/>
    </source>
</evidence>
<keyword evidence="2" id="KW-1185">Reference proteome</keyword>
<protein>
    <submittedName>
        <fullName evidence="1">Uncharacterized protein</fullName>
    </submittedName>
</protein>
<gene>
    <name evidence="1" type="ORF">DPMN_193116</name>
</gene>
<reference evidence="1" key="1">
    <citation type="journal article" date="2019" name="bioRxiv">
        <title>The Genome of the Zebra Mussel, Dreissena polymorpha: A Resource for Invasive Species Research.</title>
        <authorList>
            <person name="McCartney M.A."/>
            <person name="Auch B."/>
            <person name="Kono T."/>
            <person name="Mallez S."/>
            <person name="Zhang Y."/>
            <person name="Obille A."/>
            <person name="Becker A."/>
            <person name="Abrahante J.E."/>
            <person name="Garbe J."/>
            <person name="Badalamenti J.P."/>
            <person name="Herman A."/>
            <person name="Mangelson H."/>
            <person name="Liachko I."/>
            <person name="Sullivan S."/>
            <person name="Sone E.D."/>
            <person name="Koren S."/>
            <person name="Silverstein K.A.T."/>
            <person name="Beckman K.B."/>
            <person name="Gohl D.M."/>
        </authorList>
    </citation>
    <scope>NUCLEOTIDE SEQUENCE</scope>
    <source>
        <strain evidence="1">Duluth1</strain>
        <tissue evidence="1">Whole animal</tissue>
    </source>
</reference>
<name>A0A9D3Y3M3_DREPO</name>
<dbReference type="AlphaFoldDB" id="A0A9D3Y3M3"/>
<dbReference type="EMBL" id="JAIWYP010000021">
    <property type="protein sequence ID" value="KAH3692568.1"/>
    <property type="molecule type" value="Genomic_DNA"/>
</dbReference>
<accession>A0A9D3Y3M3</accession>
<dbReference type="Proteomes" id="UP000828390">
    <property type="component" value="Unassembled WGS sequence"/>
</dbReference>
<proteinExistence type="predicted"/>
<evidence type="ECO:0000313" key="2">
    <source>
        <dbReference type="Proteomes" id="UP000828390"/>
    </source>
</evidence>
<sequence length="53" mass="6099">MEDQRYPKNCYLMLRKLDTDGKATWATGVKQLLFENGFGFAWIAGKLEMSVLL</sequence>
<reference evidence="1" key="2">
    <citation type="submission" date="2020-11" db="EMBL/GenBank/DDBJ databases">
        <authorList>
            <person name="McCartney M.A."/>
            <person name="Auch B."/>
            <person name="Kono T."/>
            <person name="Mallez S."/>
            <person name="Becker A."/>
            <person name="Gohl D.M."/>
            <person name="Silverstein K.A.T."/>
            <person name="Koren S."/>
            <person name="Bechman K.B."/>
            <person name="Herman A."/>
            <person name="Abrahante J.E."/>
            <person name="Garbe J."/>
        </authorList>
    </citation>
    <scope>NUCLEOTIDE SEQUENCE</scope>
    <source>
        <strain evidence="1">Duluth1</strain>
        <tissue evidence="1">Whole animal</tissue>
    </source>
</reference>